<evidence type="ECO:0000313" key="4">
    <source>
        <dbReference type="Proteomes" id="UP000284403"/>
    </source>
</evidence>
<reference evidence="3 4" key="1">
    <citation type="journal article" date="2018" name="BMC Genomics">
        <title>Genomic comparison of Trypanosoma conorhini and Trypanosoma rangeli to Trypanosoma cruzi strains of high and low virulence.</title>
        <authorList>
            <person name="Bradwell K.R."/>
            <person name="Koparde V.N."/>
            <person name="Matveyev A.V."/>
            <person name="Serrano M.G."/>
            <person name="Alves J.M."/>
            <person name="Parikh H."/>
            <person name="Huang B."/>
            <person name="Lee V."/>
            <person name="Espinosa-Alvarez O."/>
            <person name="Ortiz P.A."/>
            <person name="Costa-Martins A.G."/>
            <person name="Teixeira M.M."/>
            <person name="Buck G.A."/>
        </authorList>
    </citation>
    <scope>NUCLEOTIDE SEQUENCE [LARGE SCALE GENOMIC DNA]</scope>
    <source>
        <strain evidence="3 4">025E</strain>
    </source>
</reference>
<dbReference type="Proteomes" id="UP000284403">
    <property type="component" value="Unassembled WGS sequence"/>
</dbReference>
<accession>A0A422PZX1</accession>
<proteinExistence type="predicted"/>
<evidence type="ECO:0000256" key="1">
    <source>
        <dbReference type="SAM" id="Coils"/>
    </source>
</evidence>
<evidence type="ECO:0000313" key="3">
    <source>
        <dbReference type="EMBL" id="RNF23286.1"/>
    </source>
</evidence>
<protein>
    <submittedName>
        <fullName evidence="3">Uncharacterized protein</fullName>
    </submittedName>
</protein>
<name>A0A422PZX1_9TRYP</name>
<gene>
    <name evidence="3" type="ORF">Tco025E_02995</name>
</gene>
<comment type="caution">
    <text evidence="3">The sequence shown here is derived from an EMBL/GenBank/DDBJ whole genome shotgun (WGS) entry which is preliminary data.</text>
</comment>
<sequence length="1043" mass="117641">MLGRGNQFAARGEGGVKAPLAPLGSGVKQRVGQDLRGVHDKASQLLPVIPAAAQQQRTLKSSEGSKNPLALLASESRATAARTSLQEQWRSALLEYEVALKELVTNSTDKPPSDSRLVRTFQLYDAVSRVVAEQSLELADVLKMFRVEFCRATLTKQGLNTFLPYQDSEAVDDELEELGRTYFDQVDVLLRENAALRMEVSLGNTRDNLAQMKAQIERLTEVSSYHANEVNRLERENGRLAESYRKAQEDLDMERKNNRALLDRFDDEKRRLLQENKDMQLRLCRLRKYLSDRESTVVRDSYRNFKEKKMVVMARLFDEGDERVSILVILSQLESRVNEELDSYDRESLLCEESALPEHQRRMLNVVSVLLEEMHLCEERYLRMVPHAHSLVAEERDETDSYITLLGDERLYEALVARAAVRERQSVILAESETVAEGELGQAMGTPTNVETMHDMSGVTADDLSLPQVRPEPQEPALRRSLSQEVESILRQMESEKEVVKEGQAKEAGAEAEAEAGVAAATQAEGQEDAMQLAVPSGVKPREATAESLSIVRKKQEEWVSNIFGTAVEAADLLKRVIKNSPCEGNQTDQERLMHDFISKPMLDISSNKFQCGIDIFTGPGPLTQAFLCSVKHVDPVDPLQVPQGTNFMHLKYRNPLRVEAVYEDPEAAAAIVPNSDAIEEWGGKTSYVREPVEPEVPVLNTGSQIFIELRRPSMLKAAAAGVTVASSSTPATAVFERLNPLSPNRSPEWLLYQNMFGGYRPLTPRLIDMSYIDHILLNSCERHFERSEERYLRCLKQARGRATNSQMALNLTERLFKDTYALTDFQESIIRELESRYCYPELVAKSLYEMLCYLDATKALQPLVDLYLSCIRGFESPSRIHYITYVLHQISVNWPSSNPEDPVLKEDVLTLLEHIYKGASGVTSMDASEILTEYQMATRSAPITLVSLRSYLVTAMLHFEDPLLLYFNGLLSYKATSSAVVEMNYEQFEGALKAKWEEKVEGKLLIRYLAASCGFNKKAELTTKELACVATSMWSSQLWMNM</sequence>
<dbReference type="GeneID" id="40316606"/>
<dbReference type="AlphaFoldDB" id="A0A422PZX1"/>
<feature type="coiled-coil region" evidence="1">
    <location>
        <begin position="202"/>
        <end position="282"/>
    </location>
</feature>
<evidence type="ECO:0000256" key="2">
    <source>
        <dbReference type="SAM" id="MobiDB-lite"/>
    </source>
</evidence>
<dbReference type="OrthoDB" id="272480at2759"/>
<keyword evidence="4" id="KW-1185">Reference proteome</keyword>
<feature type="region of interest" description="Disordered" evidence="2">
    <location>
        <begin position="1"/>
        <end position="21"/>
    </location>
</feature>
<organism evidence="3 4">
    <name type="scientific">Trypanosoma conorhini</name>
    <dbReference type="NCBI Taxonomy" id="83891"/>
    <lineage>
        <taxon>Eukaryota</taxon>
        <taxon>Discoba</taxon>
        <taxon>Euglenozoa</taxon>
        <taxon>Kinetoplastea</taxon>
        <taxon>Metakinetoplastina</taxon>
        <taxon>Trypanosomatida</taxon>
        <taxon>Trypanosomatidae</taxon>
        <taxon>Trypanosoma</taxon>
    </lineage>
</organism>
<dbReference type="RefSeq" id="XP_029230100.1">
    <property type="nucleotide sequence ID" value="XM_029369917.1"/>
</dbReference>
<keyword evidence="1" id="KW-0175">Coiled coil</keyword>
<dbReference type="EMBL" id="MKKU01000121">
    <property type="protein sequence ID" value="RNF23286.1"/>
    <property type="molecule type" value="Genomic_DNA"/>
</dbReference>